<dbReference type="AlphaFoldDB" id="A0A835C9K2"/>
<comment type="caution">
    <text evidence="1">The sequence shown here is derived from an EMBL/GenBank/DDBJ whole genome shotgun (WGS) entry which is preliminary data.</text>
</comment>
<evidence type="ECO:0000313" key="2">
    <source>
        <dbReference type="Proteomes" id="UP000634136"/>
    </source>
</evidence>
<organism evidence="1 2">
    <name type="scientific">Senna tora</name>
    <dbReference type="NCBI Taxonomy" id="362788"/>
    <lineage>
        <taxon>Eukaryota</taxon>
        <taxon>Viridiplantae</taxon>
        <taxon>Streptophyta</taxon>
        <taxon>Embryophyta</taxon>
        <taxon>Tracheophyta</taxon>
        <taxon>Spermatophyta</taxon>
        <taxon>Magnoliopsida</taxon>
        <taxon>eudicotyledons</taxon>
        <taxon>Gunneridae</taxon>
        <taxon>Pentapetalae</taxon>
        <taxon>rosids</taxon>
        <taxon>fabids</taxon>
        <taxon>Fabales</taxon>
        <taxon>Fabaceae</taxon>
        <taxon>Caesalpinioideae</taxon>
        <taxon>Cassia clade</taxon>
        <taxon>Senna</taxon>
    </lineage>
</organism>
<protein>
    <submittedName>
        <fullName evidence="1">Uncharacterized protein</fullName>
    </submittedName>
</protein>
<dbReference type="EMBL" id="JAAIUW010000004">
    <property type="protein sequence ID" value="KAF7835484.1"/>
    <property type="molecule type" value="Genomic_DNA"/>
</dbReference>
<dbReference type="Proteomes" id="UP000634136">
    <property type="component" value="Unassembled WGS sequence"/>
</dbReference>
<gene>
    <name evidence="1" type="ORF">G2W53_010343</name>
</gene>
<keyword evidence="2" id="KW-1185">Reference proteome</keyword>
<accession>A0A835C9K2</accession>
<evidence type="ECO:0000313" key="1">
    <source>
        <dbReference type="EMBL" id="KAF7835484.1"/>
    </source>
</evidence>
<name>A0A835C9K2_9FABA</name>
<reference evidence="1" key="1">
    <citation type="submission" date="2020-09" db="EMBL/GenBank/DDBJ databases">
        <title>Genome-Enabled Discovery of Anthraquinone Biosynthesis in Senna tora.</title>
        <authorList>
            <person name="Kang S.-H."/>
            <person name="Pandey R.P."/>
            <person name="Lee C.-M."/>
            <person name="Sim J.-S."/>
            <person name="Jeong J.-T."/>
            <person name="Choi B.-S."/>
            <person name="Jung M."/>
            <person name="Ginzburg D."/>
            <person name="Zhao K."/>
            <person name="Won S.Y."/>
            <person name="Oh T.-J."/>
            <person name="Yu Y."/>
            <person name="Kim N.-H."/>
            <person name="Lee O.R."/>
            <person name="Lee T.-H."/>
            <person name="Bashyal P."/>
            <person name="Kim T.-S."/>
            <person name="Lee W.-H."/>
            <person name="Kawkins C."/>
            <person name="Kim C.-K."/>
            <person name="Kim J.S."/>
            <person name="Ahn B.O."/>
            <person name="Rhee S.Y."/>
            <person name="Sohng J.K."/>
        </authorList>
    </citation>
    <scope>NUCLEOTIDE SEQUENCE</scope>
    <source>
        <tissue evidence="1">Leaf</tissue>
    </source>
</reference>
<proteinExistence type="predicted"/>
<sequence length="48" mass="5809">MIQTPSMPLQIQFERQIYSVSQIQPEAIDFTHLRNRNFDSYFVNVYEI</sequence>